<evidence type="ECO:0000313" key="8">
    <source>
        <dbReference type="EMBL" id="CAH0031764.1"/>
    </source>
</evidence>
<dbReference type="Proteomes" id="UP000696573">
    <property type="component" value="Unassembled WGS sequence"/>
</dbReference>
<dbReference type="Gene3D" id="2.130.10.10">
    <property type="entry name" value="YVTN repeat-like/Quinoprotein amine dehydrogenase"/>
    <property type="match status" value="2"/>
</dbReference>
<comment type="caution">
    <text evidence="8">The sequence shown here is derived from an EMBL/GenBank/DDBJ whole genome shotgun (WGS) entry which is preliminary data.</text>
</comment>
<dbReference type="PRINTS" id="PR00320">
    <property type="entry name" value="GPROTEINBRPT"/>
</dbReference>
<evidence type="ECO:0000256" key="7">
    <source>
        <dbReference type="PROSITE-ProRule" id="PRU00221"/>
    </source>
</evidence>
<gene>
    <name evidence="8" type="ORF">CRHIZ90672A_00014464</name>
</gene>
<keyword evidence="1 7" id="KW-0853">WD repeat</keyword>
<evidence type="ECO:0000256" key="4">
    <source>
        <dbReference type="ARBA" id="ARBA00038415"/>
    </source>
</evidence>
<accession>A0A9N9YSY3</accession>
<keyword evidence="9" id="KW-1185">Reference proteome</keyword>
<dbReference type="EMBL" id="CABFNQ020000743">
    <property type="protein sequence ID" value="CAH0031764.1"/>
    <property type="molecule type" value="Genomic_DNA"/>
</dbReference>
<dbReference type="InterPro" id="IPR020472">
    <property type="entry name" value="WD40_PAC1"/>
</dbReference>
<dbReference type="Pfam" id="PF00400">
    <property type="entry name" value="WD40"/>
    <property type="match status" value="3"/>
</dbReference>
<dbReference type="SMART" id="SM00320">
    <property type="entry name" value="WD40"/>
    <property type="match status" value="5"/>
</dbReference>
<dbReference type="PROSITE" id="PS50082">
    <property type="entry name" value="WD_REPEATS_2"/>
    <property type="match status" value="1"/>
</dbReference>
<proteinExistence type="inferred from homology"/>
<dbReference type="GO" id="GO:1990234">
    <property type="term" value="C:transferase complex"/>
    <property type="evidence" value="ECO:0007669"/>
    <property type="project" value="UniProtKB-ARBA"/>
</dbReference>
<dbReference type="AlphaFoldDB" id="A0A9N9YSY3"/>
<dbReference type="PANTHER" id="PTHR22847:SF637">
    <property type="entry name" value="WD REPEAT DOMAIN 5B"/>
    <property type="match status" value="1"/>
</dbReference>
<name>A0A9N9YSY3_9HYPO</name>
<reference evidence="8" key="1">
    <citation type="submission" date="2021-10" db="EMBL/GenBank/DDBJ databases">
        <authorList>
            <person name="Piombo E."/>
        </authorList>
    </citation>
    <scope>NUCLEOTIDE SEQUENCE</scope>
</reference>
<dbReference type="PROSITE" id="PS50294">
    <property type="entry name" value="WD_REPEATS_REGION"/>
    <property type="match status" value="1"/>
</dbReference>
<dbReference type="OrthoDB" id="5133000at2759"/>
<dbReference type="SUPFAM" id="SSF50978">
    <property type="entry name" value="WD40 repeat-like"/>
    <property type="match status" value="1"/>
</dbReference>
<dbReference type="InterPro" id="IPR036322">
    <property type="entry name" value="WD40_repeat_dom_sf"/>
</dbReference>
<organism evidence="8 9">
    <name type="scientific">Clonostachys rhizophaga</name>
    <dbReference type="NCBI Taxonomy" id="160324"/>
    <lineage>
        <taxon>Eukaryota</taxon>
        <taxon>Fungi</taxon>
        <taxon>Dikarya</taxon>
        <taxon>Ascomycota</taxon>
        <taxon>Pezizomycotina</taxon>
        <taxon>Sordariomycetes</taxon>
        <taxon>Hypocreomycetidae</taxon>
        <taxon>Hypocreales</taxon>
        <taxon>Bionectriaceae</taxon>
        <taxon>Clonostachys</taxon>
    </lineage>
</organism>
<dbReference type="InterPro" id="IPR001680">
    <property type="entry name" value="WD40_rpt"/>
</dbReference>
<comment type="similarity">
    <text evidence="4">Belongs to the WD repeat MDV1/CAF4 family.</text>
</comment>
<sequence>MQATTTFLLDVGPNSMVHGFMLTGKFMIAAKKNCLVHRLTTSTGLVKFVNSHSKYASTSAEYDIMLWDRSQNGPSHILKGHTDHIRTLELRDGFLFSGAADNTVRIWDLASGECVRVFNHTDYISILTFSPDNALRAGCGGSGHVFIWGWRTGTLVAERQAQARQTQLYTNFDGRMITSGLDGCVRVWEQDGTHLETFTAHYAPMRGLVKVRRFVVTIRTTDGRIKLWDWGNKTYLTDLKKPVGLIANVTTGYGRLAVSSWKGSRELHQIQIWDLDEIEKFASRYHLDH</sequence>
<evidence type="ECO:0000256" key="3">
    <source>
        <dbReference type="ARBA" id="ARBA00023054"/>
    </source>
</evidence>
<evidence type="ECO:0000313" key="9">
    <source>
        <dbReference type="Proteomes" id="UP000696573"/>
    </source>
</evidence>
<evidence type="ECO:0000256" key="2">
    <source>
        <dbReference type="ARBA" id="ARBA00022737"/>
    </source>
</evidence>
<feature type="repeat" description="WD" evidence="7">
    <location>
        <begin position="78"/>
        <end position="117"/>
    </location>
</feature>
<protein>
    <recommendedName>
        <fullName evidence="5">Mitochondrial division protein 1</fullName>
    </recommendedName>
</protein>
<keyword evidence="3" id="KW-0175">Coiled coil</keyword>
<dbReference type="PANTHER" id="PTHR22847">
    <property type="entry name" value="WD40 REPEAT PROTEIN"/>
    <property type="match status" value="1"/>
</dbReference>
<evidence type="ECO:0000256" key="5">
    <source>
        <dbReference type="ARBA" id="ARBA00039789"/>
    </source>
</evidence>
<evidence type="ECO:0000256" key="6">
    <source>
        <dbReference type="ARBA" id="ARBA00043913"/>
    </source>
</evidence>
<dbReference type="InterPro" id="IPR015943">
    <property type="entry name" value="WD40/YVTN_repeat-like_dom_sf"/>
</dbReference>
<keyword evidence="2" id="KW-0677">Repeat</keyword>
<evidence type="ECO:0000256" key="1">
    <source>
        <dbReference type="ARBA" id="ARBA00022574"/>
    </source>
</evidence>
<dbReference type="InterPro" id="IPR019775">
    <property type="entry name" value="WD40_repeat_CS"/>
</dbReference>
<dbReference type="PROSITE" id="PS00678">
    <property type="entry name" value="WD_REPEATS_1"/>
    <property type="match status" value="1"/>
</dbReference>
<comment type="function">
    <text evidence="6">Involved in mitochondrial fission. Acts as an adapter protein required to form mitochondrial fission complexes. Formation of these complexes is required to promote constriction and fission of the mitochondrial compartment at a late step in mitochondrial division.</text>
</comment>